<feature type="compositionally biased region" description="Basic and acidic residues" evidence="1">
    <location>
        <begin position="97"/>
        <end position="109"/>
    </location>
</feature>
<feature type="compositionally biased region" description="Basic and acidic residues" evidence="1">
    <location>
        <begin position="1"/>
        <end position="14"/>
    </location>
</feature>
<evidence type="ECO:0000313" key="4">
    <source>
        <dbReference type="Proteomes" id="UP001317259"/>
    </source>
</evidence>
<feature type="compositionally biased region" description="Basic and acidic residues" evidence="1">
    <location>
        <begin position="116"/>
        <end position="134"/>
    </location>
</feature>
<keyword evidence="2" id="KW-0472">Membrane</keyword>
<feature type="region of interest" description="Disordered" evidence="1">
    <location>
        <begin position="1"/>
        <end position="193"/>
    </location>
</feature>
<feature type="compositionally biased region" description="Acidic residues" evidence="1">
    <location>
        <begin position="246"/>
        <end position="256"/>
    </location>
</feature>
<keyword evidence="4" id="KW-1185">Reference proteome</keyword>
<sequence length="370" mass="39694">MVRDENDRPYEDGQARSLNPELTGDVLSPRWSTDDTDEQPAIQVTGNETYILPPDQGATLPPEAGHDVLDDLPARPAGDLLGQGQQAEESPYLPLDRGYDGEYQPERQVDALAEYEPDHPSGHPSDHLGDDDRAAAAGPAGDDRPASARDSYDAYDSYDDDQPRRGFLGSGWTDDSGDERSGRSEREVRRRTRTLVMAAVAVVLIGVGAGFVLTGTSSDDPCAAGRCASAGEVTAPSEEAAVPEETPQEEETEPTDEPTAGPTAGPGETAAADPTPAARQPRPTREPAARPTRTRSEEPAEKTSARPSRSQEPEPSGTDEEPTTVRDSQTEQQRTADEQPTEEASATQAPDPAPTQEERKGLLDFLFPWA</sequence>
<dbReference type="EMBL" id="JAKRKC020000001">
    <property type="protein sequence ID" value="MCK2217491.1"/>
    <property type="molecule type" value="Genomic_DNA"/>
</dbReference>
<evidence type="ECO:0000256" key="2">
    <source>
        <dbReference type="SAM" id="Phobius"/>
    </source>
</evidence>
<reference evidence="3 4" key="1">
    <citation type="submission" date="2022-04" db="EMBL/GenBank/DDBJ databases">
        <title>Genome draft of Actinomadura sp. ATCC 31491.</title>
        <authorList>
            <person name="Shi X."/>
            <person name="Du Y."/>
        </authorList>
    </citation>
    <scope>NUCLEOTIDE SEQUENCE [LARGE SCALE GENOMIC DNA]</scope>
    <source>
        <strain evidence="3 4">ATCC 31491</strain>
    </source>
</reference>
<accession>A0ABT0FYR8</accession>
<dbReference type="Proteomes" id="UP001317259">
    <property type="component" value="Unassembled WGS sequence"/>
</dbReference>
<comment type="caution">
    <text evidence="3">The sequence shown here is derived from an EMBL/GenBank/DDBJ whole genome shotgun (WGS) entry which is preliminary data.</text>
</comment>
<feature type="compositionally biased region" description="Low complexity" evidence="1">
    <location>
        <begin position="257"/>
        <end position="281"/>
    </location>
</feature>
<feature type="compositionally biased region" description="Basic and acidic residues" evidence="1">
    <location>
        <begin position="178"/>
        <end position="188"/>
    </location>
</feature>
<gene>
    <name evidence="3" type="ORF">MF672_027415</name>
</gene>
<feature type="compositionally biased region" description="Basic and acidic residues" evidence="1">
    <location>
        <begin position="64"/>
        <end position="73"/>
    </location>
</feature>
<feature type="compositionally biased region" description="Basic and acidic residues" evidence="1">
    <location>
        <begin position="283"/>
        <end position="312"/>
    </location>
</feature>
<protein>
    <submittedName>
        <fullName evidence="3">Uncharacterized protein</fullName>
    </submittedName>
</protein>
<feature type="transmembrane region" description="Helical" evidence="2">
    <location>
        <begin position="194"/>
        <end position="213"/>
    </location>
</feature>
<evidence type="ECO:0000256" key="1">
    <source>
        <dbReference type="SAM" id="MobiDB-lite"/>
    </source>
</evidence>
<organism evidence="3 4">
    <name type="scientific">Actinomadura luzonensis</name>
    <dbReference type="NCBI Taxonomy" id="2805427"/>
    <lineage>
        <taxon>Bacteria</taxon>
        <taxon>Bacillati</taxon>
        <taxon>Actinomycetota</taxon>
        <taxon>Actinomycetes</taxon>
        <taxon>Streptosporangiales</taxon>
        <taxon>Thermomonosporaceae</taxon>
        <taxon>Actinomadura</taxon>
    </lineage>
</organism>
<evidence type="ECO:0000313" key="3">
    <source>
        <dbReference type="EMBL" id="MCK2217491.1"/>
    </source>
</evidence>
<keyword evidence="2" id="KW-1133">Transmembrane helix</keyword>
<keyword evidence="2" id="KW-0812">Transmembrane</keyword>
<feature type="region of interest" description="Disordered" evidence="1">
    <location>
        <begin position="212"/>
        <end position="370"/>
    </location>
</feature>
<name>A0ABT0FYR8_9ACTN</name>
<proteinExistence type="predicted"/>
<feature type="compositionally biased region" description="Basic and acidic residues" evidence="1">
    <location>
        <begin position="141"/>
        <end position="152"/>
    </location>
</feature>
<dbReference type="RefSeq" id="WP_242373565.1">
    <property type="nucleotide sequence ID" value="NZ_JAKRKC020000001.1"/>
</dbReference>